<gene>
    <name evidence="6" type="ORF">GTHE00462_LOCUS1589</name>
</gene>
<evidence type="ECO:0000256" key="2">
    <source>
        <dbReference type="ARBA" id="ARBA00022741"/>
    </source>
</evidence>
<dbReference type="AlphaFoldDB" id="A0A7S4H9X4"/>
<protein>
    <recommendedName>
        <fullName evidence="5">Protein kinase domain-containing protein</fullName>
    </recommendedName>
</protein>
<dbReference type="PANTHER" id="PTHR44329">
    <property type="entry name" value="SERINE/THREONINE-PROTEIN KINASE TNNI3K-RELATED"/>
    <property type="match status" value="1"/>
</dbReference>
<accession>A0A7S4H9X4</accession>
<keyword evidence="2" id="KW-0547">Nucleotide-binding</keyword>
<evidence type="ECO:0000259" key="5">
    <source>
        <dbReference type="PROSITE" id="PS50011"/>
    </source>
</evidence>
<evidence type="ECO:0000256" key="4">
    <source>
        <dbReference type="ARBA" id="ARBA00022840"/>
    </source>
</evidence>
<organism evidence="6">
    <name type="scientific">Guillardia theta</name>
    <name type="common">Cryptophyte</name>
    <name type="synonym">Cryptomonas phi</name>
    <dbReference type="NCBI Taxonomy" id="55529"/>
    <lineage>
        <taxon>Eukaryota</taxon>
        <taxon>Cryptophyceae</taxon>
        <taxon>Pyrenomonadales</taxon>
        <taxon>Geminigeraceae</taxon>
        <taxon>Guillardia</taxon>
    </lineage>
</organism>
<keyword evidence="4" id="KW-0067">ATP-binding</keyword>
<evidence type="ECO:0000256" key="1">
    <source>
        <dbReference type="ARBA" id="ARBA00022679"/>
    </source>
</evidence>
<keyword evidence="1" id="KW-0808">Transferase</keyword>
<name>A0A7S4H9X4_GUITH</name>
<feature type="domain" description="Protein kinase" evidence="5">
    <location>
        <begin position="118"/>
        <end position="390"/>
    </location>
</feature>
<evidence type="ECO:0000313" key="6">
    <source>
        <dbReference type="EMBL" id="CAE2192278.1"/>
    </source>
</evidence>
<dbReference type="Gene3D" id="1.10.510.10">
    <property type="entry name" value="Transferase(Phosphotransferase) domain 1"/>
    <property type="match status" value="1"/>
</dbReference>
<dbReference type="PROSITE" id="PS50011">
    <property type="entry name" value="PROTEIN_KINASE_DOM"/>
    <property type="match status" value="1"/>
</dbReference>
<dbReference type="SUPFAM" id="SSF56112">
    <property type="entry name" value="Protein kinase-like (PK-like)"/>
    <property type="match status" value="1"/>
</dbReference>
<reference evidence="6" key="1">
    <citation type="submission" date="2021-01" db="EMBL/GenBank/DDBJ databases">
        <authorList>
            <person name="Corre E."/>
            <person name="Pelletier E."/>
            <person name="Niang G."/>
            <person name="Scheremetjew M."/>
            <person name="Finn R."/>
            <person name="Kale V."/>
            <person name="Holt S."/>
            <person name="Cochrane G."/>
            <person name="Meng A."/>
            <person name="Brown T."/>
            <person name="Cohen L."/>
        </authorList>
    </citation>
    <scope>NUCLEOTIDE SEQUENCE</scope>
    <source>
        <strain evidence="6">CCMP 2712</strain>
    </source>
</reference>
<sequence length="398" mass="44097">MIEQAVFKDFIKTEYGRGNAVAGLGMQSNDGFSIGSSFTLYQQDPNAIPSGPSGGSVGPMEHANNLKVPKSSEDETYTTLQILAERWAMSNGFNPDQLTEFGHLMSMVTSTYIPRNKLKALKEIDSGSFGKIFATSYDGAPVAVKQISNKSGECTIKSKMRELLLELRILVRIRHPNIVTFWGTATEFPTNENPVQPYIGLVFELCEKGSLHHALFDGKNAPLKISQKIKIAHQVALGLAYLHGKRIIHRDINTRNILLSNDLSAKIADFGCARVLAPNCKSLKTTTISGSPAYMAPEQLQGQELTESVDNWALAVVLWEIMMDKKPWEGRFSDFKYLKAAVLNGEKLHLPVDPRPYPPCYVNMIKLGMQYKASDRPPSSFMEAELHNALRMVTSGRA</sequence>
<dbReference type="GO" id="GO:0005524">
    <property type="term" value="F:ATP binding"/>
    <property type="evidence" value="ECO:0007669"/>
    <property type="project" value="UniProtKB-KW"/>
</dbReference>
<dbReference type="GO" id="GO:0004674">
    <property type="term" value="F:protein serine/threonine kinase activity"/>
    <property type="evidence" value="ECO:0007669"/>
    <property type="project" value="TreeGrafter"/>
</dbReference>
<dbReference type="InterPro" id="IPR000719">
    <property type="entry name" value="Prot_kinase_dom"/>
</dbReference>
<keyword evidence="3" id="KW-0418">Kinase</keyword>
<dbReference type="PANTHER" id="PTHR44329:SF288">
    <property type="entry name" value="MITOGEN-ACTIVATED PROTEIN KINASE KINASE KINASE 20"/>
    <property type="match status" value="1"/>
</dbReference>
<dbReference type="EMBL" id="HBKN01001836">
    <property type="protein sequence ID" value="CAE2192278.1"/>
    <property type="molecule type" value="Transcribed_RNA"/>
</dbReference>
<dbReference type="Pfam" id="PF07714">
    <property type="entry name" value="PK_Tyr_Ser-Thr"/>
    <property type="match status" value="1"/>
</dbReference>
<proteinExistence type="predicted"/>
<dbReference type="InterPro" id="IPR001245">
    <property type="entry name" value="Ser-Thr/Tyr_kinase_cat_dom"/>
</dbReference>
<evidence type="ECO:0000256" key="3">
    <source>
        <dbReference type="ARBA" id="ARBA00022777"/>
    </source>
</evidence>
<dbReference type="InterPro" id="IPR011009">
    <property type="entry name" value="Kinase-like_dom_sf"/>
</dbReference>
<dbReference type="InterPro" id="IPR051681">
    <property type="entry name" value="Ser/Thr_Kinases-Pseudokinases"/>
</dbReference>